<evidence type="ECO:0000256" key="4">
    <source>
        <dbReference type="ARBA" id="ARBA00022857"/>
    </source>
</evidence>
<evidence type="ECO:0000256" key="1">
    <source>
        <dbReference type="ARBA" id="ARBA00005624"/>
    </source>
</evidence>
<protein>
    <recommendedName>
        <fullName evidence="2">proton-translocating NAD(P)(+) transhydrogenase</fullName>
        <ecNumber evidence="2">7.1.1.1</ecNumber>
    </recommendedName>
</protein>
<dbReference type="InterPro" id="IPR007886">
    <property type="entry name" value="AlaDH/PNT_N"/>
</dbReference>
<evidence type="ECO:0000313" key="10">
    <source>
        <dbReference type="Proteomes" id="UP001107558"/>
    </source>
</evidence>
<dbReference type="Gene3D" id="3.40.50.720">
    <property type="entry name" value="NAD(P)-binding Rossmann-like Domain"/>
    <property type="match status" value="1"/>
</dbReference>
<feature type="domain" description="Alanine dehydrogenase/pyridine nucleotide transhydrogenase N-terminal" evidence="8">
    <location>
        <begin position="57"/>
        <end position="190"/>
    </location>
</feature>
<comment type="similarity">
    <text evidence="1">In the N-terminal section; belongs to the AlaDH/PNT family.</text>
</comment>
<evidence type="ECO:0000256" key="5">
    <source>
        <dbReference type="ARBA" id="ARBA00022967"/>
    </source>
</evidence>
<dbReference type="PANTHER" id="PTHR10160">
    <property type="entry name" value="NAD(P) TRANSHYDROGENASE"/>
    <property type="match status" value="1"/>
</dbReference>
<evidence type="ECO:0000313" key="9">
    <source>
        <dbReference type="EMBL" id="KAG5670149.1"/>
    </source>
</evidence>
<dbReference type="GO" id="GO:0050661">
    <property type="term" value="F:NADP binding"/>
    <property type="evidence" value="ECO:0007669"/>
    <property type="project" value="TreeGrafter"/>
</dbReference>
<evidence type="ECO:0000259" key="8">
    <source>
        <dbReference type="SMART" id="SM01003"/>
    </source>
</evidence>
<evidence type="ECO:0000256" key="2">
    <source>
        <dbReference type="ARBA" id="ARBA00012943"/>
    </source>
</evidence>
<dbReference type="InterPro" id="IPR007698">
    <property type="entry name" value="AlaDH/PNT_NAD(H)-bd"/>
</dbReference>
<sequence length="225" mass="24480">MSQGVLRLCTLGGEHLLRIPKPLHPSRLFTGTVKLLSKDGKPVEAVKGIPYKNLTIGVPKEKWANEKRVAMSPAVTAALIKKGFTVQIEKGAGEEAKFRDQDYIDAGAKIVDGNKAYDSDILLKVRQPTAAEIPLLRENSTLISFLYPGQNKDLLNELAKKKINAFAMDCVPRISRAQVFDALSSMANIAGYRAVIEAANHFPRFFTGQITAAGKVPPAKILVIG</sequence>
<dbReference type="GO" id="GO:0006740">
    <property type="term" value="P:NADPH regeneration"/>
    <property type="evidence" value="ECO:0007669"/>
    <property type="project" value="TreeGrafter"/>
</dbReference>
<keyword evidence="5" id="KW-1278">Translocase</keyword>
<keyword evidence="10" id="KW-1185">Reference proteome</keyword>
<dbReference type="PANTHER" id="PTHR10160:SF19">
    <property type="entry name" value="PROTON-TRANSLOCATING NAD(P)(+) TRANSHYDROGENASE"/>
    <property type="match status" value="1"/>
</dbReference>
<proteinExistence type="inferred from homology"/>
<dbReference type="EMBL" id="JADBJN010000003">
    <property type="protein sequence ID" value="KAG5670149.1"/>
    <property type="molecule type" value="Genomic_DNA"/>
</dbReference>
<accession>A0A9J6BK29</accession>
<dbReference type="FunFam" id="3.40.50.720:FF:000063">
    <property type="entry name" value="NAD(P) transhydrogenase subunit alpha"/>
    <property type="match status" value="1"/>
</dbReference>
<name>A0A9J6BK29_POLVA</name>
<comment type="catalytic activity">
    <reaction evidence="7">
        <text>NAD(+) + NADPH + H(+)(in) = NADH + NADP(+) + H(+)(out)</text>
        <dbReference type="Rhea" id="RHEA:47992"/>
        <dbReference type="ChEBI" id="CHEBI:15378"/>
        <dbReference type="ChEBI" id="CHEBI:57540"/>
        <dbReference type="ChEBI" id="CHEBI:57783"/>
        <dbReference type="ChEBI" id="CHEBI:57945"/>
        <dbReference type="ChEBI" id="CHEBI:58349"/>
        <dbReference type="EC" id="7.1.1.1"/>
    </reaction>
</comment>
<reference evidence="9" key="1">
    <citation type="submission" date="2021-03" db="EMBL/GenBank/DDBJ databases">
        <title>Chromosome level genome of the anhydrobiotic midge Polypedilum vanderplanki.</title>
        <authorList>
            <person name="Yoshida Y."/>
            <person name="Kikawada T."/>
            <person name="Gusev O."/>
        </authorList>
    </citation>
    <scope>NUCLEOTIDE SEQUENCE</scope>
    <source>
        <strain evidence="9">NIAS01</strain>
        <tissue evidence="9">Whole body or cell culture</tissue>
    </source>
</reference>
<keyword evidence="4" id="KW-0521">NADP</keyword>
<gene>
    <name evidence="9" type="ORF">PVAND_000431</name>
</gene>
<dbReference type="Pfam" id="PF01262">
    <property type="entry name" value="AlaDh_PNT_C"/>
    <property type="match status" value="1"/>
</dbReference>
<comment type="caution">
    <text evidence="9">The sequence shown here is derived from an EMBL/GenBank/DDBJ whole genome shotgun (WGS) entry which is preliminary data.</text>
</comment>
<dbReference type="EC" id="7.1.1.1" evidence="2"/>
<dbReference type="SMART" id="SM01003">
    <property type="entry name" value="AlaDh_PNT_N"/>
    <property type="match status" value="1"/>
</dbReference>
<evidence type="ECO:0000256" key="3">
    <source>
        <dbReference type="ARBA" id="ARBA00022741"/>
    </source>
</evidence>
<evidence type="ECO:0000256" key="6">
    <source>
        <dbReference type="ARBA" id="ARBA00023027"/>
    </source>
</evidence>
<organism evidence="9 10">
    <name type="scientific">Polypedilum vanderplanki</name>
    <name type="common">Sleeping chironomid midge</name>
    <dbReference type="NCBI Taxonomy" id="319348"/>
    <lineage>
        <taxon>Eukaryota</taxon>
        <taxon>Metazoa</taxon>
        <taxon>Ecdysozoa</taxon>
        <taxon>Arthropoda</taxon>
        <taxon>Hexapoda</taxon>
        <taxon>Insecta</taxon>
        <taxon>Pterygota</taxon>
        <taxon>Neoptera</taxon>
        <taxon>Endopterygota</taxon>
        <taxon>Diptera</taxon>
        <taxon>Nematocera</taxon>
        <taxon>Chironomoidea</taxon>
        <taxon>Chironomidae</taxon>
        <taxon>Chironominae</taxon>
        <taxon>Polypedilum</taxon>
        <taxon>Polypedilum</taxon>
    </lineage>
</organism>
<keyword evidence="6" id="KW-0520">NAD</keyword>
<dbReference type="OrthoDB" id="37244at2759"/>
<dbReference type="GO" id="GO:0005743">
    <property type="term" value="C:mitochondrial inner membrane"/>
    <property type="evidence" value="ECO:0007669"/>
    <property type="project" value="TreeGrafter"/>
</dbReference>
<dbReference type="AlphaFoldDB" id="A0A9J6BK29"/>
<dbReference type="GO" id="GO:0008750">
    <property type="term" value="F:proton-translocating NAD(P)+ transhydrogenase activity"/>
    <property type="evidence" value="ECO:0007669"/>
    <property type="project" value="UniProtKB-EC"/>
</dbReference>
<dbReference type="Proteomes" id="UP001107558">
    <property type="component" value="Chromosome 3"/>
</dbReference>
<dbReference type="SUPFAM" id="SSF52283">
    <property type="entry name" value="Formate/glycerate dehydrogenase catalytic domain-like"/>
    <property type="match status" value="1"/>
</dbReference>
<evidence type="ECO:0000256" key="7">
    <source>
        <dbReference type="ARBA" id="ARBA00048202"/>
    </source>
</evidence>
<dbReference type="Pfam" id="PF05222">
    <property type="entry name" value="AlaDh_PNT_N"/>
    <property type="match status" value="1"/>
</dbReference>
<keyword evidence="3" id="KW-0547">Nucleotide-binding</keyword>